<dbReference type="GO" id="GO:0008237">
    <property type="term" value="F:metallopeptidase activity"/>
    <property type="evidence" value="ECO:0007669"/>
    <property type="project" value="UniProtKB-KW"/>
</dbReference>
<reference evidence="8 9" key="1">
    <citation type="submission" date="2015-09" db="EMBL/GenBank/DDBJ databases">
        <title>Atta colombica WGS genome.</title>
        <authorList>
            <person name="Nygaard S."/>
            <person name="Hu H."/>
            <person name="Boomsma J."/>
            <person name="Zhang G."/>
        </authorList>
    </citation>
    <scope>NUCLEOTIDE SEQUENCE [LARGE SCALE GENOMIC DNA]</scope>
    <source>
        <strain evidence="8">Treedump-2</strain>
        <tissue evidence="8">Whole body</tissue>
    </source>
</reference>
<evidence type="ECO:0000256" key="3">
    <source>
        <dbReference type="ARBA" id="ARBA00022723"/>
    </source>
</evidence>
<dbReference type="PANTHER" id="PTHR43690">
    <property type="entry name" value="NARDILYSIN"/>
    <property type="match status" value="1"/>
</dbReference>
<evidence type="ECO:0000256" key="6">
    <source>
        <dbReference type="ARBA" id="ARBA00023049"/>
    </source>
</evidence>
<dbReference type="PANTHER" id="PTHR43690:SF18">
    <property type="entry name" value="INSULIN-DEGRADING ENZYME-RELATED"/>
    <property type="match status" value="1"/>
</dbReference>
<dbReference type="InterPro" id="IPR011249">
    <property type="entry name" value="Metalloenz_LuxS/M16"/>
</dbReference>
<keyword evidence="4" id="KW-0378">Hydrolase</keyword>
<evidence type="ECO:0000256" key="4">
    <source>
        <dbReference type="ARBA" id="ARBA00022801"/>
    </source>
</evidence>
<feature type="domain" description="Peptidase M16 N-terminal" evidence="7">
    <location>
        <begin position="2"/>
        <end position="37"/>
    </location>
</feature>
<dbReference type="Gene3D" id="3.30.830.10">
    <property type="entry name" value="Metalloenzyme, LuxS/M16 peptidase-like"/>
    <property type="match status" value="5"/>
</dbReference>
<evidence type="ECO:0000313" key="9">
    <source>
        <dbReference type="Proteomes" id="UP000078540"/>
    </source>
</evidence>
<keyword evidence="3" id="KW-0479">Metal-binding</keyword>
<comment type="similarity">
    <text evidence="1">Belongs to the peptidase M16 family.</text>
</comment>
<name>A0A195BNH8_9HYME</name>
<evidence type="ECO:0000256" key="1">
    <source>
        <dbReference type="ARBA" id="ARBA00007261"/>
    </source>
</evidence>
<evidence type="ECO:0000256" key="2">
    <source>
        <dbReference type="ARBA" id="ARBA00022670"/>
    </source>
</evidence>
<keyword evidence="2" id="KW-0645">Protease</keyword>
<protein>
    <submittedName>
        <fullName evidence="8">Nardilysin</fullName>
    </submittedName>
</protein>
<feature type="non-terminal residue" evidence="8">
    <location>
        <position position="1"/>
    </location>
</feature>
<dbReference type="STRING" id="520822.A0A195BNH8"/>
<evidence type="ECO:0000259" key="7">
    <source>
        <dbReference type="Pfam" id="PF00675"/>
    </source>
</evidence>
<evidence type="ECO:0000313" key="8">
    <source>
        <dbReference type="EMBL" id="KYM86756.1"/>
    </source>
</evidence>
<organism evidence="8 9">
    <name type="scientific">Atta colombica</name>
    <dbReference type="NCBI Taxonomy" id="520822"/>
    <lineage>
        <taxon>Eukaryota</taxon>
        <taxon>Metazoa</taxon>
        <taxon>Ecdysozoa</taxon>
        <taxon>Arthropoda</taxon>
        <taxon>Hexapoda</taxon>
        <taxon>Insecta</taxon>
        <taxon>Pterygota</taxon>
        <taxon>Neoptera</taxon>
        <taxon>Endopterygota</taxon>
        <taxon>Hymenoptera</taxon>
        <taxon>Apocrita</taxon>
        <taxon>Aculeata</taxon>
        <taxon>Formicoidea</taxon>
        <taxon>Formicidae</taxon>
        <taxon>Myrmicinae</taxon>
        <taxon>Atta</taxon>
    </lineage>
</organism>
<proteinExistence type="inferred from homology"/>
<dbReference type="Pfam" id="PF00675">
    <property type="entry name" value="Peptidase_M16"/>
    <property type="match status" value="1"/>
</dbReference>
<evidence type="ECO:0000256" key="5">
    <source>
        <dbReference type="ARBA" id="ARBA00022833"/>
    </source>
</evidence>
<keyword evidence="5" id="KW-0862">Zinc</keyword>
<dbReference type="AlphaFoldDB" id="A0A195BNH8"/>
<dbReference type="InterPro" id="IPR011765">
    <property type="entry name" value="Pept_M16_N"/>
</dbReference>
<dbReference type="GO" id="GO:0006508">
    <property type="term" value="P:proteolysis"/>
    <property type="evidence" value="ECO:0007669"/>
    <property type="project" value="UniProtKB-KW"/>
</dbReference>
<dbReference type="Proteomes" id="UP000078540">
    <property type="component" value="Unassembled WGS sequence"/>
</dbReference>
<dbReference type="GO" id="GO:0046872">
    <property type="term" value="F:metal ion binding"/>
    <property type="evidence" value="ECO:0007669"/>
    <property type="project" value="UniProtKB-KW"/>
</dbReference>
<accession>A0A195BNH8</accession>
<dbReference type="InterPro" id="IPR050626">
    <property type="entry name" value="Peptidase_M16"/>
</dbReference>
<sequence>AKCGLCVGIGSFSDPLEIPGLYLLEHMIYMESKKYPQPCDENRKEQLFSSFARTNHPASKFTWGNLITLRDNVHNDKLYEELHKFRKRHYSVLRMKLTIRGPQKQIYDEIYKIRKNIFRFSDMEDNVDDLCINMHYYPPRDYIVNLHFVSDLGLQSPKNTALIEVYCSVLRLLSTEELYPSIEAEFHFDIRVNEKGIIIKMKLLMTIAKYMMDYPNLVMKDLFEIVHLYIQCLVQGNMTQDAVIKTTTLIAVCFNMILQTKVIQILLSTYYCKLKNINKIDVNFVTNYYQADVSSIELLVLIDLLIIIMKEPLSNRLRTQEQLGYVSCIFAFTQEELDDVKKVLRKFKKSRIEREALAMKNIKINDLREWFAKHTLNGSNCRKLSIHM</sequence>
<keyword evidence="6" id="KW-0482">Metalloprotease</keyword>
<dbReference type="EMBL" id="KQ976439">
    <property type="protein sequence ID" value="KYM86756.1"/>
    <property type="molecule type" value="Genomic_DNA"/>
</dbReference>
<gene>
    <name evidence="8" type="ORF">ALC53_03906</name>
</gene>
<keyword evidence="9" id="KW-1185">Reference proteome</keyword>
<dbReference type="SUPFAM" id="SSF63411">
    <property type="entry name" value="LuxS/MPP-like metallohydrolase"/>
    <property type="match status" value="3"/>
</dbReference>